<dbReference type="Gene3D" id="3.40.1050.10">
    <property type="entry name" value="Carbonic anhydrase"/>
    <property type="match status" value="1"/>
</dbReference>
<reference evidence="8 9" key="1">
    <citation type="submission" date="2017-11" db="EMBL/GenBank/DDBJ databases">
        <title>Isolation and Characterization of Family Methanocellaceae Species from Potential Methane Hydrate Area Offshore Southwestern Taiwan.</title>
        <authorList>
            <person name="Zhang W.-L."/>
            <person name="Chen W.-C."/>
            <person name="Lai M.-C."/>
            <person name="Chen S.-C."/>
        </authorList>
    </citation>
    <scope>NUCLEOTIDE SEQUENCE [LARGE SCALE GENOMIC DNA]</scope>
    <source>
        <strain evidence="8 9">CWC-04</strain>
    </source>
</reference>
<feature type="binding site" evidence="7">
    <location>
        <position position="45"/>
    </location>
    <ligand>
        <name>Zn(2+)</name>
        <dbReference type="ChEBI" id="CHEBI:29105"/>
    </ligand>
</feature>
<feature type="binding site" evidence="7">
    <location>
        <position position="96"/>
    </location>
    <ligand>
        <name>Zn(2+)</name>
        <dbReference type="ChEBI" id="CHEBI:29105"/>
    </ligand>
</feature>
<comment type="cofactor">
    <cofactor evidence="7">
        <name>Zn(2+)</name>
        <dbReference type="ChEBI" id="CHEBI:29105"/>
    </cofactor>
    <text evidence="7">Binds 1 zinc ion per subunit.</text>
</comment>
<dbReference type="EC" id="4.2.1.1" evidence="2"/>
<gene>
    <name evidence="8" type="ORF">CUJ83_00930</name>
</gene>
<proteinExistence type="inferred from homology"/>
<dbReference type="Proteomes" id="UP001320159">
    <property type="component" value="Unassembled WGS sequence"/>
</dbReference>
<evidence type="ECO:0000313" key="8">
    <source>
        <dbReference type="EMBL" id="MCD1293560.1"/>
    </source>
</evidence>
<evidence type="ECO:0000256" key="5">
    <source>
        <dbReference type="ARBA" id="ARBA00023239"/>
    </source>
</evidence>
<evidence type="ECO:0000256" key="7">
    <source>
        <dbReference type="PIRSR" id="PIRSR601765-2"/>
    </source>
</evidence>
<evidence type="ECO:0000256" key="1">
    <source>
        <dbReference type="ARBA" id="ARBA00006217"/>
    </source>
</evidence>
<evidence type="ECO:0000256" key="6">
    <source>
        <dbReference type="ARBA" id="ARBA00048348"/>
    </source>
</evidence>
<dbReference type="InterPro" id="IPR036874">
    <property type="entry name" value="Carbonic_anhydrase_sf"/>
</dbReference>
<dbReference type="SMART" id="SM00947">
    <property type="entry name" value="Pro_CA"/>
    <property type="match status" value="1"/>
</dbReference>
<dbReference type="InterPro" id="IPR001765">
    <property type="entry name" value="Carbonic_anhydrase"/>
</dbReference>
<keyword evidence="9" id="KW-1185">Reference proteome</keyword>
<dbReference type="GO" id="GO:0004089">
    <property type="term" value="F:carbonate dehydratase activity"/>
    <property type="evidence" value="ECO:0007669"/>
    <property type="project" value="UniProtKB-EC"/>
</dbReference>
<dbReference type="Pfam" id="PF00484">
    <property type="entry name" value="Pro_CA"/>
    <property type="match status" value="1"/>
</dbReference>
<dbReference type="SUPFAM" id="SSF53056">
    <property type="entry name" value="beta-carbonic anhydrase, cab"/>
    <property type="match status" value="1"/>
</dbReference>
<keyword evidence="4 7" id="KW-0862">Zinc</keyword>
<dbReference type="PANTHER" id="PTHR11002">
    <property type="entry name" value="CARBONIC ANHYDRASE"/>
    <property type="match status" value="1"/>
</dbReference>
<comment type="catalytic activity">
    <reaction evidence="6">
        <text>hydrogencarbonate + H(+) = CO2 + H2O</text>
        <dbReference type="Rhea" id="RHEA:10748"/>
        <dbReference type="ChEBI" id="CHEBI:15377"/>
        <dbReference type="ChEBI" id="CHEBI:15378"/>
        <dbReference type="ChEBI" id="CHEBI:16526"/>
        <dbReference type="ChEBI" id="CHEBI:17544"/>
        <dbReference type="EC" id="4.2.1.1"/>
    </reaction>
</comment>
<feature type="binding site" evidence="7">
    <location>
        <position position="99"/>
    </location>
    <ligand>
        <name>Zn(2+)</name>
        <dbReference type="ChEBI" id="CHEBI:29105"/>
    </ligand>
</feature>
<organism evidence="8 9">
    <name type="scientific">Methanooceanicella nereidis</name>
    <dbReference type="NCBI Taxonomy" id="2052831"/>
    <lineage>
        <taxon>Archaea</taxon>
        <taxon>Methanobacteriati</taxon>
        <taxon>Methanobacteriota</taxon>
        <taxon>Stenosarchaea group</taxon>
        <taxon>Methanomicrobia</taxon>
        <taxon>Methanocellales</taxon>
        <taxon>Methanocellaceae</taxon>
        <taxon>Methanooceanicella</taxon>
    </lineage>
</organism>
<dbReference type="AlphaFoldDB" id="A0AAP2RCI6"/>
<protein>
    <recommendedName>
        <fullName evidence="2">carbonic anhydrase</fullName>
        <ecNumber evidence="2">4.2.1.1</ecNumber>
    </recommendedName>
</protein>
<dbReference type="RefSeq" id="WP_230739528.1">
    <property type="nucleotide sequence ID" value="NZ_PGCK01000001.1"/>
</dbReference>
<evidence type="ECO:0000256" key="3">
    <source>
        <dbReference type="ARBA" id="ARBA00022723"/>
    </source>
</evidence>
<evidence type="ECO:0000256" key="4">
    <source>
        <dbReference type="ARBA" id="ARBA00022833"/>
    </source>
</evidence>
<name>A0AAP2RCI6_9EURY</name>
<dbReference type="GO" id="GO:0008270">
    <property type="term" value="F:zinc ion binding"/>
    <property type="evidence" value="ECO:0007669"/>
    <property type="project" value="InterPro"/>
</dbReference>
<dbReference type="PANTHER" id="PTHR11002:SF76">
    <property type="entry name" value="CARBONIC ANHYDRASE"/>
    <property type="match status" value="1"/>
</dbReference>
<accession>A0AAP2RCI6</accession>
<comment type="caution">
    <text evidence="8">The sequence shown here is derived from an EMBL/GenBank/DDBJ whole genome shotgun (WGS) entry which is preliminary data.</text>
</comment>
<keyword evidence="5" id="KW-0456">Lyase</keyword>
<comment type="similarity">
    <text evidence="1">Belongs to the beta-class carbonic anhydrase family.</text>
</comment>
<evidence type="ECO:0000313" key="9">
    <source>
        <dbReference type="Proteomes" id="UP001320159"/>
    </source>
</evidence>
<sequence>MAKKGINILLDKLEHNDVYAQKATVSGKYDEMMESQKPDVTLVTCSDSRVHERALDEKIGKIFSVKNIGNRVEPNLGSILYGACQLHTPLLMILGHTGCGAIHSSIRDMADKHHRVRKSLAFFKPAVDDVDSILDKKGGITKYIRDHNITTAKSVSDITFFETLLTEANVDRQIDTLLDEGHIRKLISSEKLMVIGAIYDFKDIYSTNRGSIFITNVNGKSDVADICKMDILGEYKDFVSGRVKRFLFYK</sequence>
<evidence type="ECO:0000256" key="2">
    <source>
        <dbReference type="ARBA" id="ARBA00012925"/>
    </source>
</evidence>
<keyword evidence="3 7" id="KW-0479">Metal-binding</keyword>
<dbReference type="EMBL" id="PGCK01000001">
    <property type="protein sequence ID" value="MCD1293560.1"/>
    <property type="molecule type" value="Genomic_DNA"/>
</dbReference>